<organism evidence="2 3">
    <name type="scientific">Bacillus subtilis</name>
    <dbReference type="NCBI Taxonomy" id="1423"/>
    <lineage>
        <taxon>Bacteria</taxon>
        <taxon>Bacillati</taxon>
        <taxon>Bacillota</taxon>
        <taxon>Bacilli</taxon>
        <taxon>Bacillales</taxon>
        <taxon>Bacillaceae</taxon>
        <taxon>Bacillus</taxon>
    </lineage>
</organism>
<feature type="transmembrane region" description="Helical" evidence="1">
    <location>
        <begin position="62"/>
        <end position="80"/>
    </location>
</feature>
<keyword evidence="1" id="KW-1133">Transmembrane helix</keyword>
<dbReference type="AlphaFoldDB" id="A0A8I2B523"/>
<dbReference type="EMBL" id="JAGFPW010000005">
    <property type="protein sequence ID" value="MBO3794172.1"/>
    <property type="molecule type" value="Genomic_DNA"/>
</dbReference>
<keyword evidence="1" id="KW-0472">Membrane</keyword>
<evidence type="ECO:0000313" key="3">
    <source>
        <dbReference type="Proteomes" id="UP000665181"/>
    </source>
</evidence>
<gene>
    <name evidence="2" type="ORF">J5227_07600</name>
</gene>
<proteinExistence type="predicted"/>
<sequence length="91" mass="10049">MVFEFSMYTGIASAATIGPVYKIRKALAKLFKVPYLGWAVSLIYGLAVSWLFVHLFGFQSSLAGLANLASSIVFSAWLYFESKKLDTTKAK</sequence>
<feature type="transmembrane region" description="Helical" evidence="1">
    <location>
        <begin position="35"/>
        <end position="56"/>
    </location>
</feature>
<accession>A0A8I2B523</accession>
<dbReference type="Proteomes" id="UP000665181">
    <property type="component" value="Unassembled WGS sequence"/>
</dbReference>
<dbReference type="RefSeq" id="WP_163190079.1">
    <property type="nucleotide sequence ID" value="NZ_JAGFPW010000005.1"/>
</dbReference>
<keyword evidence="1" id="KW-0812">Transmembrane</keyword>
<protein>
    <submittedName>
        <fullName evidence="2">Uncharacterized protein</fullName>
    </submittedName>
</protein>
<reference evidence="2" key="1">
    <citation type="submission" date="2021-03" db="EMBL/GenBank/DDBJ databases">
        <title>Isolation of Bacillus subtilis from fermented food sample.</title>
        <authorList>
            <person name="Lakshmanan V."/>
            <person name="Athira K."/>
            <person name="Rajagopal K."/>
        </authorList>
    </citation>
    <scope>NUCLEOTIDE SEQUENCE</scope>
    <source>
        <strain evidence="2">S1</strain>
    </source>
</reference>
<evidence type="ECO:0000313" key="2">
    <source>
        <dbReference type="EMBL" id="MBO3794172.1"/>
    </source>
</evidence>
<name>A0A8I2B523_BACIU</name>
<evidence type="ECO:0000256" key="1">
    <source>
        <dbReference type="SAM" id="Phobius"/>
    </source>
</evidence>
<comment type="caution">
    <text evidence="2">The sequence shown here is derived from an EMBL/GenBank/DDBJ whole genome shotgun (WGS) entry which is preliminary data.</text>
</comment>